<keyword evidence="2" id="KW-1185">Reference proteome</keyword>
<evidence type="ECO:0000313" key="1">
    <source>
        <dbReference type="EMBL" id="KAF5346897.1"/>
    </source>
</evidence>
<accession>A0A8H5CUK5</accession>
<reference evidence="1 2" key="1">
    <citation type="journal article" date="2020" name="ISME J.">
        <title>Uncovering the hidden diversity of litter-decomposition mechanisms in mushroom-forming fungi.</title>
        <authorList>
            <person name="Floudas D."/>
            <person name="Bentzer J."/>
            <person name="Ahren D."/>
            <person name="Johansson T."/>
            <person name="Persson P."/>
            <person name="Tunlid A."/>
        </authorList>
    </citation>
    <scope>NUCLEOTIDE SEQUENCE [LARGE SCALE GENOMIC DNA]</scope>
    <source>
        <strain evidence="1 2">CBS 146.42</strain>
    </source>
</reference>
<dbReference type="SUPFAM" id="SSF50104">
    <property type="entry name" value="Translation proteins SH3-like domain"/>
    <property type="match status" value="1"/>
</dbReference>
<evidence type="ECO:0000313" key="2">
    <source>
        <dbReference type="Proteomes" id="UP000559027"/>
    </source>
</evidence>
<comment type="caution">
    <text evidence="1">The sequence shown here is derived from an EMBL/GenBank/DDBJ whole genome shotgun (WGS) entry which is preliminary data.</text>
</comment>
<dbReference type="InterPro" id="IPR008991">
    <property type="entry name" value="Translation_prot_SH3-like_sf"/>
</dbReference>
<proteinExistence type="predicted"/>
<name>A0A8H5CUK5_9AGAR</name>
<dbReference type="OrthoDB" id="3121505at2759"/>
<organism evidence="1 2">
    <name type="scientific">Leucocoprinus leucothites</name>
    <dbReference type="NCBI Taxonomy" id="201217"/>
    <lineage>
        <taxon>Eukaryota</taxon>
        <taxon>Fungi</taxon>
        <taxon>Dikarya</taxon>
        <taxon>Basidiomycota</taxon>
        <taxon>Agaricomycotina</taxon>
        <taxon>Agaricomycetes</taxon>
        <taxon>Agaricomycetidae</taxon>
        <taxon>Agaricales</taxon>
        <taxon>Agaricineae</taxon>
        <taxon>Agaricaceae</taxon>
        <taxon>Leucocoprinus</taxon>
    </lineage>
</organism>
<gene>
    <name evidence="1" type="ORF">D9756_010589</name>
</gene>
<dbReference type="EMBL" id="JAACJO010000029">
    <property type="protein sequence ID" value="KAF5346897.1"/>
    <property type="molecule type" value="Genomic_DNA"/>
</dbReference>
<dbReference type="Proteomes" id="UP000559027">
    <property type="component" value="Unassembled WGS sequence"/>
</dbReference>
<protein>
    <submittedName>
        <fullName evidence="1">Uncharacterized protein</fullName>
    </submittedName>
</protein>
<dbReference type="AlphaFoldDB" id="A0A8H5CUK5"/>
<sequence>MAAARKLKVEDHTKVVSSMDAGSIGVVKSLNPIYAHVYLLDVFEIVLFPLYLLWKYFKVGDHVCVASRRNIGYVGFITSINKEEFTVTVHDPFHSPLPVTVSITFIQFSVVIPQFRRPPPHDPNVSVVITKMQDPKFDRLEKLSVVFTKDPLKGCFSTVISVPQLGVAQVEMQAISVQTNKLQQVKIQNMVFKLEENEWY</sequence>